<dbReference type="Proteomes" id="UP000607653">
    <property type="component" value="Unassembled WGS sequence"/>
</dbReference>
<evidence type="ECO:0000256" key="1">
    <source>
        <dbReference type="SAM" id="Phobius"/>
    </source>
</evidence>
<keyword evidence="1" id="KW-1133">Transmembrane helix</keyword>
<evidence type="ECO:0000313" key="3">
    <source>
        <dbReference type="Proteomes" id="UP000607653"/>
    </source>
</evidence>
<feature type="transmembrane region" description="Helical" evidence="1">
    <location>
        <begin position="43"/>
        <end position="63"/>
    </location>
</feature>
<feature type="transmembrane region" description="Helical" evidence="1">
    <location>
        <begin position="12"/>
        <end position="31"/>
    </location>
</feature>
<keyword evidence="1" id="KW-0812">Transmembrane</keyword>
<name>A0A822YKX9_NELNU</name>
<proteinExistence type="predicted"/>
<reference evidence="2 3" key="1">
    <citation type="journal article" date="2020" name="Mol. Biol. Evol.">
        <title>Distinct Expression and Methylation Patterns for Genes with Different Fates following a Single Whole-Genome Duplication in Flowering Plants.</title>
        <authorList>
            <person name="Shi T."/>
            <person name="Rahmani R.S."/>
            <person name="Gugger P.F."/>
            <person name="Wang M."/>
            <person name="Li H."/>
            <person name="Zhang Y."/>
            <person name="Li Z."/>
            <person name="Wang Q."/>
            <person name="Van de Peer Y."/>
            <person name="Marchal K."/>
            <person name="Chen J."/>
        </authorList>
    </citation>
    <scope>NUCLEOTIDE SEQUENCE [LARGE SCALE GENOMIC DNA]</scope>
    <source>
        <tissue evidence="2">Leaf</tissue>
    </source>
</reference>
<keyword evidence="3" id="KW-1185">Reference proteome</keyword>
<comment type="caution">
    <text evidence="2">The sequence shown here is derived from an EMBL/GenBank/DDBJ whole genome shotgun (WGS) entry which is preliminary data.</text>
</comment>
<gene>
    <name evidence="2" type="ORF">HUJ06_010486</name>
</gene>
<keyword evidence="1" id="KW-0472">Membrane</keyword>
<sequence>MKVLLLNKVYVVNVVGIVLSSSVLQFIVYCICLKDEIRSCKMFIHKFPMLLILFYLFLVTYVARFDEGVQFSRTYSQLFVILASCYNFMWTKLD</sequence>
<dbReference type="AlphaFoldDB" id="A0A822YKX9"/>
<dbReference type="EMBL" id="DUZY01000003">
    <property type="protein sequence ID" value="DAD31635.1"/>
    <property type="molecule type" value="Genomic_DNA"/>
</dbReference>
<feature type="transmembrane region" description="Helical" evidence="1">
    <location>
        <begin position="75"/>
        <end position="93"/>
    </location>
</feature>
<evidence type="ECO:0000313" key="2">
    <source>
        <dbReference type="EMBL" id="DAD31635.1"/>
    </source>
</evidence>
<organism evidence="2 3">
    <name type="scientific">Nelumbo nucifera</name>
    <name type="common">Sacred lotus</name>
    <dbReference type="NCBI Taxonomy" id="4432"/>
    <lineage>
        <taxon>Eukaryota</taxon>
        <taxon>Viridiplantae</taxon>
        <taxon>Streptophyta</taxon>
        <taxon>Embryophyta</taxon>
        <taxon>Tracheophyta</taxon>
        <taxon>Spermatophyta</taxon>
        <taxon>Magnoliopsida</taxon>
        <taxon>Proteales</taxon>
        <taxon>Nelumbonaceae</taxon>
        <taxon>Nelumbo</taxon>
    </lineage>
</organism>
<accession>A0A822YKX9</accession>
<protein>
    <submittedName>
        <fullName evidence="2">Uncharacterized protein</fullName>
    </submittedName>
</protein>